<protein>
    <submittedName>
        <fullName evidence="1">DUF2808 domain-containing protein</fullName>
    </submittedName>
</protein>
<organism evidence="1 2">
    <name type="scientific">Petrachloros mirabilis ULC683</name>
    <dbReference type="NCBI Taxonomy" id="2781853"/>
    <lineage>
        <taxon>Bacteria</taxon>
        <taxon>Bacillati</taxon>
        <taxon>Cyanobacteriota</taxon>
        <taxon>Cyanophyceae</taxon>
        <taxon>Synechococcales</taxon>
        <taxon>Petrachlorosaceae</taxon>
        <taxon>Petrachloros</taxon>
        <taxon>Petrachloros mirabilis</taxon>
    </lineage>
</organism>
<dbReference type="Proteomes" id="UP000607397">
    <property type="component" value="Unassembled WGS sequence"/>
</dbReference>
<accession>A0A8K1ZWM2</accession>
<dbReference type="InterPro" id="IPR021256">
    <property type="entry name" value="DUF2808"/>
</dbReference>
<keyword evidence="2" id="KW-1185">Reference proteome</keyword>
<dbReference type="Pfam" id="PF10989">
    <property type="entry name" value="DUF2808"/>
    <property type="match status" value="1"/>
</dbReference>
<reference evidence="1" key="1">
    <citation type="submission" date="2019-12" db="EMBL/GenBank/DDBJ databases">
        <title>High-Quality draft genome sequences of three cyanobacteria isolated from the limestone walls of the Old Cathedral of Coimbra.</title>
        <authorList>
            <person name="Tiago I."/>
            <person name="Soares F."/>
            <person name="Portugal A."/>
        </authorList>
    </citation>
    <scope>NUCLEOTIDE SEQUENCE [LARGE SCALE GENOMIC DNA]</scope>
    <source>
        <strain evidence="1">C</strain>
    </source>
</reference>
<gene>
    <name evidence="1" type="ORF">GS597_08280</name>
</gene>
<proteinExistence type="predicted"/>
<name>A0A8K1ZWM2_9CYAN</name>
<evidence type="ECO:0000313" key="2">
    <source>
        <dbReference type="Proteomes" id="UP000607397"/>
    </source>
</evidence>
<comment type="caution">
    <text evidence="1">The sequence shown here is derived from an EMBL/GenBank/DDBJ whole genome shotgun (WGS) entry which is preliminary data.</text>
</comment>
<dbReference type="EMBL" id="WVIC01000013">
    <property type="protein sequence ID" value="NCJ06509.1"/>
    <property type="molecule type" value="Genomic_DNA"/>
</dbReference>
<sequence>MEVSYLRNGFGFPKKILWYLMIFIVSHGVVTQPSLASGRPSESQATHLVDAFASPAVAQALNHTYSIKLHVGNKPIKAMVITIPSRVKVRNGVNVQNRSGELIDSSYQIEDRQIKVNFEQALESEQIVRISLQGVRSPRYSNTWMLPVSIRHQGIDFDIPVGTAYIRTFD</sequence>
<evidence type="ECO:0000313" key="1">
    <source>
        <dbReference type="EMBL" id="NCJ06509.1"/>
    </source>
</evidence>
<dbReference type="AlphaFoldDB" id="A0A8K1ZWM2"/>